<accession>A0A5C4Y4B0</accession>
<feature type="compositionally biased region" description="Basic and acidic residues" evidence="1">
    <location>
        <begin position="161"/>
        <end position="174"/>
    </location>
</feature>
<sequence length="441" mass="49749">MSLELTIWVDGKAVPCKLLRWDPLRDTARVLLEQAEMNVPLSGSLPFSTWACQEITARPQMLSVQQARTLLKACQGVTLSQEAQAWVRTAYPRMLAVLETYVGTQPPPLAAGAPTPPVVKTQQPKKKKKKTQKSARPHVVPAIPVTPATPAKTPYQMRQLAEQKRRADRQAADRRVEEHIRRVEQREYERQVAAARRRREEVRRSEQERRQRQGLAAARHQGERAAAQAREAARLVQARLDRENDPRIGVGGVENALKLRLPSHLGEGLLQCWLPQRNELQLHSASGTVFVPIPQLLRDNPQLCKFLLNHLGSLENGPLLGMLLGCLRSQHLTTTPEVLDLLEQLNVHTAALHATYSAEIQQQLMWRRQRCAANYGYGPAVNKEGTAEAIEALLKKTPKQDAPHAQIGVEVYRTHEWNKDTTVDEQGRVRGVINFNPFEYK</sequence>
<keyword evidence="2" id="KW-0966">Cell projection</keyword>
<name>A0A5C4Y4B0_9DEIO</name>
<comment type="caution">
    <text evidence="3">The sequence shown here is derived from an EMBL/GenBank/DDBJ whole genome shotgun (WGS) entry which is preliminary data.</text>
</comment>
<evidence type="ECO:0000313" key="4">
    <source>
        <dbReference type="Proteomes" id="UP000313988"/>
    </source>
</evidence>
<organism evidence="3 4">
    <name type="scientific">Deinococcus radiopugnans ATCC 19172</name>
    <dbReference type="NCBI Taxonomy" id="585398"/>
    <lineage>
        <taxon>Bacteria</taxon>
        <taxon>Thermotogati</taxon>
        <taxon>Deinococcota</taxon>
        <taxon>Deinococci</taxon>
        <taxon>Deinococcales</taxon>
        <taxon>Deinococcaceae</taxon>
        <taxon>Deinococcus</taxon>
    </lineage>
</organism>
<reference evidence="2 5" key="2">
    <citation type="submission" date="2020-08" db="EMBL/GenBank/DDBJ databases">
        <title>Genomic Encyclopedia of Type Strains, Phase IV (KMG-IV): sequencing the most valuable type-strain genomes for metagenomic binning, comparative biology and taxonomic classification.</title>
        <authorList>
            <person name="Goeker M."/>
        </authorList>
    </citation>
    <scope>NUCLEOTIDE SEQUENCE [LARGE SCALE GENOMIC DNA]</scope>
    <source>
        <strain evidence="2 5">DSM 12027</strain>
    </source>
</reference>
<dbReference type="Proteomes" id="UP000629870">
    <property type="component" value="Unassembled WGS sequence"/>
</dbReference>
<dbReference type="OrthoDB" id="10020704at2"/>
<gene>
    <name evidence="3" type="ORF">FHR04_12390</name>
    <name evidence="2" type="ORF">HNQ04_002336</name>
</gene>
<feature type="compositionally biased region" description="Basic residues" evidence="1">
    <location>
        <begin position="123"/>
        <end position="136"/>
    </location>
</feature>
<reference evidence="3 4" key="1">
    <citation type="submission" date="2019-06" db="EMBL/GenBank/DDBJ databases">
        <title>Genome sequence of Deinococcus radiopugnans ATCC 19172.</title>
        <authorList>
            <person name="Maclea K.S."/>
            <person name="Maynard C.R."/>
        </authorList>
    </citation>
    <scope>NUCLEOTIDE SEQUENCE [LARGE SCALE GENOMIC DNA]</scope>
    <source>
        <strain evidence="3 4">ATCC 19172</strain>
    </source>
</reference>
<evidence type="ECO:0000313" key="5">
    <source>
        <dbReference type="Proteomes" id="UP000629870"/>
    </source>
</evidence>
<feature type="region of interest" description="Disordered" evidence="1">
    <location>
        <begin position="107"/>
        <end position="174"/>
    </location>
</feature>
<protein>
    <submittedName>
        <fullName evidence="2">Flagellar biosynthesis GTPase FlhF</fullName>
    </submittedName>
</protein>
<proteinExistence type="predicted"/>
<feature type="region of interest" description="Disordered" evidence="1">
    <location>
        <begin position="196"/>
        <end position="224"/>
    </location>
</feature>
<keyword evidence="5" id="KW-1185">Reference proteome</keyword>
<dbReference type="AlphaFoldDB" id="A0A5C4Y4B0"/>
<feature type="compositionally biased region" description="Pro residues" evidence="1">
    <location>
        <begin position="107"/>
        <end position="117"/>
    </location>
</feature>
<keyword evidence="2" id="KW-0282">Flagellum</keyword>
<keyword evidence="2" id="KW-0969">Cilium</keyword>
<evidence type="ECO:0000313" key="3">
    <source>
        <dbReference type="EMBL" id="TNM70692.1"/>
    </source>
</evidence>
<dbReference type="Proteomes" id="UP000313988">
    <property type="component" value="Unassembled WGS sequence"/>
</dbReference>
<feature type="compositionally biased region" description="Low complexity" evidence="1">
    <location>
        <begin position="213"/>
        <end position="224"/>
    </location>
</feature>
<dbReference type="EMBL" id="JACHEW010000011">
    <property type="protein sequence ID" value="MBB6017074.1"/>
    <property type="molecule type" value="Genomic_DNA"/>
</dbReference>
<dbReference type="EMBL" id="VDMO01000012">
    <property type="protein sequence ID" value="TNM70692.1"/>
    <property type="molecule type" value="Genomic_DNA"/>
</dbReference>
<feature type="compositionally biased region" description="Low complexity" evidence="1">
    <location>
        <begin position="137"/>
        <end position="154"/>
    </location>
</feature>
<dbReference type="RefSeq" id="WP_139403719.1">
    <property type="nucleotide sequence ID" value="NZ_JACHEW010000011.1"/>
</dbReference>
<feature type="compositionally biased region" description="Basic and acidic residues" evidence="1">
    <location>
        <begin position="198"/>
        <end position="211"/>
    </location>
</feature>
<evidence type="ECO:0000313" key="2">
    <source>
        <dbReference type="EMBL" id="MBB6017074.1"/>
    </source>
</evidence>
<evidence type="ECO:0000256" key="1">
    <source>
        <dbReference type="SAM" id="MobiDB-lite"/>
    </source>
</evidence>